<dbReference type="InterPro" id="IPR010679">
    <property type="entry name" value="DUF1254"/>
</dbReference>
<evidence type="ECO:0000259" key="1">
    <source>
        <dbReference type="Pfam" id="PF06863"/>
    </source>
</evidence>
<name>A0ABS6SYN6_9STRE</name>
<accession>A0ABS6SYN6</accession>
<dbReference type="PANTHER" id="PTHR36509:SF2">
    <property type="entry name" value="BLL3101 PROTEIN"/>
    <property type="match status" value="1"/>
</dbReference>
<feature type="non-terminal residue" evidence="2">
    <location>
        <position position="1"/>
    </location>
</feature>
<sequence>HQAAMEGYLYFYPLLVMDLTRRQAAHPSQNTPPNAYAFVRSLPQAGAAAPWANPDMLRGTAWLDLSAGPVVLSVPDTGGRLYTLTLVDLWNDAFAVLGKRSTGTAKGNTV</sequence>
<organism evidence="2 3">
    <name type="scientific">Streptococcus vulneris</name>
    <dbReference type="NCBI Taxonomy" id="2853160"/>
    <lineage>
        <taxon>Bacteria</taxon>
        <taxon>Bacillati</taxon>
        <taxon>Bacillota</taxon>
        <taxon>Bacilli</taxon>
        <taxon>Lactobacillales</taxon>
        <taxon>Streptococcaceae</taxon>
        <taxon>Streptococcus</taxon>
    </lineage>
</organism>
<feature type="domain" description="DUF1254" evidence="1">
    <location>
        <begin position="34"/>
        <end position="108"/>
    </location>
</feature>
<proteinExistence type="predicted"/>
<evidence type="ECO:0000313" key="3">
    <source>
        <dbReference type="Proteomes" id="UP000723776"/>
    </source>
</evidence>
<dbReference type="EMBL" id="JAHUZC010000043">
    <property type="protein sequence ID" value="MBV7366075.1"/>
    <property type="molecule type" value="Genomic_DNA"/>
</dbReference>
<reference evidence="2 3" key="1">
    <citation type="submission" date="2021-06" db="EMBL/GenBank/DDBJ databases">
        <title>A novel Streptococcus species isolated from patients with diabetic foot ulcer (DFU).</title>
        <authorList>
            <person name="Chen Y.-S."/>
        </authorList>
    </citation>
    <scope>NUCLEOTIDE SEQUENCE [LARGE SCALE GENOMIC DNA]</scope>
    <source>
        <strain evidence="2 3">DM3B3</strain>
    </source>
</reference>
<dbReference type="Proteomes" id="UP000723776">
    <property type="component" value="Unassembled WGS sequence"/>
</dbReference>
<dbReference type="Pfam" id="PF06863">
    <property type="entry name" value="DUF1254"/>
    <property type="match status" value="1"/>
</dbReference>
<keyword evidence="3" id="KW-1185">Reference proteome</keyword>
<protein>
    <submittedName>
        <fullName evidence="2">DUF1254 domain-containing protein</fullName>
    </submittedName>
</protein>
<evidence type="ECO:0000313" key="2">
    <source>
        <dbReference type="EMBL" id="MBV7366075.1"/>
    </source>
</evidence>
<dbReference type="PANTHER" id="PTHR36509">
    <property type="entry name" value="BLL3101 PROTEIN"/>
    <property type="match status" value="1"/>
</dbReference>
<feature type="non-terminal residue" evidence="2">
    <location>
        <position position="110"/>
    </location>
</feature>
<comment type="caution">
    <text evidence="2">The sequence shown here is derived from an EMBL/GenBank/DDBJ whole genome shotgun (WGS) entry which is preliminary data.</text>
</comment>
<gene>
    <name evidence="2" type="ORF">KUA57_09535</name>
</gene>
<dbReference type="RefSeq" id="WP_218494162.1">
    <property type="nucleotide sequence ID" value="NZ_JAHUZC010000043.1"/>
</dbReference>